<dbReference type="PANTHER" id="PTHR11825:SF44">
    <property type="entry name" value="BRANCHED-CHAIN-AMINO-ACID AMINOTRANSFERASE"/>
    <property type="match status" value="1"/>
</dbReference>
<evidence type="ECO:0000256" key="5">
    <source>
        <dbReference type="ARBA" id="ARBA00022679"/>
    </source>
</evidence>
<dbReference type="GO" id="GO:0008652">
    <property type="term" value="P:amino acid biosynthetic process"/>
    <property type="evidence" value="ECO:0007669"/>
    <property type="project" value="UniProtKB-KW"/>
</dbReference>
<evidence type="ECO:0000256" key="3">
    <source>
        <dbReference type="ARBA" id="ARBA00022576"/>
    </source>
</evidence>
<dbReference type="Gene3D" id="3.20.10.10">
    <property type="entry name" value="D-amino Acid Aminotransferase, subunit A, domain 2"/>
    <property type="match status" value="1"/>
</dbReference>
<organism evidence="8">
    <name type="scientific">freshwater metagenome</name>
    <dbReference type="NCBI Taxonomy" id="449393"/>
    <lineage>
        <taxon>unclassified sequences</taxon>
        <taxon>metagenomes</taxon>
        <taxon>ecological metagenomes</taxon>
    </lineage>
</organism>
<dbReference type="CDD" id="cd01557">
    <property type="entry name" value="BCAT_beta_family"/>
    <property type="match status" value="1"/>
</dbReference>
<evidence type="ECO:0000256" key="2">
    <source>
        <dbReference type="ARBA" id="ARBA00009320"/>
    </source>
</evidence>
<evidence type="ECO:0000256" key="7">
    <source>
        <dbReference type="ARBA" id="ARBA00023304"/>
    </source>
</evidence>
<evidence type="ECO:0000256" key="1">
    <source>
        <dbReference type="ARBA" id="ARBA00001933"/>
    </source>
</evidence>
<dbReference type="PIRSF" id="PIRSF006468">
    <property type="entry name" value="BCAT1"/>
    <property type="match status" value="1"/>
</dbReference>
<keyword evidence="4" id="KW-0028">Amino-acid biosynthesis</keyword>
<evidence type="ECO:0000256" key="4">
    <source>
        <dbReference type="ARBA" id="ARBA00022605"/>
    </source>
</evidence>
<comment type="cofactor">
    <cofactor evidence="1">
        <name>pyridoxal 5'-phosphate</name>
        <dbReference type="ChEBI" id="CHEBI:597326"/>
    </cofactor>
</comment>
<accession>A0A6J5ZLV0</accession>
<dbReference type="Pfam" id="PF01063">
    <property type="entry name" value="Aminotran_4"/>
    <property type="match status" value="1"/>
</dbReference>
<keyword evidence="3" id="KW-0032">Aminotransferase</keyword>
<keyword evidence="7" id="KW-0100">Branched-chain amino acid biosynthesis</keyword>
<dbReference type="GO" id="GO:0009082">
    <property type="term" value="P:branched-chain amino acid biosynthetic process"/>
    <property type="evidence" value="ECO:0007669"/>
    <property type="project" value="UniProtKB-KW"/>
</dbReference>
<dbReference type="NCBIfam" id="NF009897">
    <property type="entry name" value="PRK13357.1"/>
    <property type="match status" value="1"/>
</dbReference>
<dbReference type="InterPro" id="IPR043132">
    <property type="entry name" value="BCAT-like_C"/>
</dbReference>
<dbReference type="InterPro" id="IPR036038">
    <property type="entry name" value="Aminotransferase-like"/>
</dbReference>
<proteinExistence type="inferred from homology"/>
<name>A0A6J5ZLV0_9ZZZZ</name>
<evidence type="ECO:0000313" key="8">
    <source>
        <dbReference type="EMBL" id="CAB4343521.1"/>
    </source>
</evidence>
<dbReference type="InterPro" id="IPR043131">
    <property type="entry name" value="BCAT-like_N"/>
</dbReference>
<gene>
    <name evidence="8" type="ORF">UFOPK3406_01253</name>
</gene>
<dbReference type="NCBIfam" id="TIGR01123">
    <property type="entry name" value="ilvE_II"/>
    <property type="match status" value="1"/>
</dbReference>
<reference evidence="8" key="1">
    <citation type="submission" date="2020-05" db="EMBL/GenBank/DDBJ databases">
        <authorList>
            <person name="Chiriac C."/>
            <person name="Salcher M."/>
            <person name="Ghai R."/>
            <person name="Kavagutti S V."/>
        </authorList>
    </citation>
    <scope>NUCLEOTIDE SEQUENCE</scope>
</reference>
<sequence>MSTYVHHDLDVSAAKVVASGAPLYPAVDRDSAAPAITLKPNTSPASQAQREKIFADPGFGRFFTDNVVRAVWTKADGWHQAALVSGAASAGGLSMNALHYGQSIFEGLKAYRHADGGIYTFRPEANALRFQRSAHRLALPPVPTDLFIGAIEALVRQDQAWVPTDPDQSLYLRPLEFGSEDALGVRPSTHVTYVLMASPVGAYFPQGVKPVSVWLSDEYVRAAPGGTGEAKCAGNYASSLIAQAEATENNCDQVVWIDAIERKYIEEMGGMNMFFVYGSGSDARLVTPKLTGTLLPGVTRDSVLTLARDLGYQAEEGTITVEQWRDGCASGEITETFACGTAAVITPVGRVDSKNSGAWNIADGGSGELTMKLRAALVDIQTGKATDTHNWLHRIL</sequence>
<dbReference type="SUPFAM" id="SSF56752">
    <property type="entry name" value="D-aminoacid aminotransferase-like PLP-dependent enzymes"/>
    <property type="match status" value="1"/>
</dbReference>
<dbReference type="Gene3D" id="3.30.470.10">
    <property type="match status" value="1"/>
</dbReference>
<dbReference type="GO" id="GO:0004084">
    <property type="term" value="F:branched-chain-amino-acid transaminase activity"/>
    <property type="evidence" value="ECO:0007669"/>
    <property type="project" value="InterPro"/>
</dbReference>
<dbReference type="PROSITE" id="PS00770">
    <property type="entry name" value="AA_TRANSFER_CLASS_4"/>
    <property type="match status" value="1"/>
</dbReference>
<comment type="similarity">
    <text evidence="2">Belongs to the class-IV pyridoxal-phosphate-dependent aminotransferase family.</text>
</comment>
<dbReference type="InterPro" id="IPR018300">
    <property type="entry name" value="Aminotrans_IV_CS"/>
</dbReference>
<dbReference type="EMBL" id="CAESAI010000042">
    <property type="protein sequence ID" value="CAB4343521.1"/>
    <property type="molecule type" value="Genomic_DNA"/>
</dbReference>
<dbReference type="InterPro" id="IPR001544">
    <property type="entry name" value="Aminotrans_IV"/>
</dbReference>
<dbReference type="InterPro" id="IPR005786">
    <property type="entry name" value="B_amino_transII"/>
</dbReference>
<protein>
    <submittedName>
        <fullName evidence="8">Unannotated protein</fullName>
    </submittedName>
</protein>
<dbReference type="InterPro" id="IPR033939">
    <property type="entry name" value="BCAT_family"/>
</dbReference>
<dbReference type="PANTHER" id="PTHR11825">
    <property type="entry name" value="SUBGROUP IIII AMINOTRANSFERASE"/>
    <property type="match status" value="1"/>
</dbReference>
<evidence type="ECO:0000256" key="6">
    <source>
        <dbReference type="ARBA" id="ARBA00022898"/>
    </source>
</evidence>
<dbReference type="AlphaFoldDB" id="A0A6J5ZLV0"/>
<keyword evidence="5" id="KW-0808">Transferase</keyword>
<keyword evidence="6" id="KW-0663">Pyridoxal phosphate</keyword>